<evidence type="ECO:0000313" key="2">
    <source>
        <dbReference type="Proteomes" id="UP000789702"/>
    </source>
</evidence>
<name>A0ACA9PRL0_9GLOM</name>
<organism evidence="1 2">
    <name type="scientific">Dentiscutata heterogama</name>
    <dbReference type="NCBI Taxonomy" id="1316150"/>
    <lineage>
        <taxon>Eukaryota</taxon>
        <taxon>Fungi</taxon>
        <taxon>Fungi incertae sedis</taxon>
        <taxon>Mucoromycota</taxon>
        <taxon>Glomeromycotina</taxon>
        <taxon>Glomeromycetes</taxon>
        <taxon>Diversisporales</taxon>
        <taxon>Gigasporaceae</taxon>
        <taxon>Dentiscutata</taxon>
    </lineage>
</organism>
<sequence length="185" mass="21423">MTQDLIDNFCGKNLIKDMVDKNFQLGISLEKLYDDLIITTSSGLNIVKLTIMSIIWHLYVEKNRRWRNILYDEVKILNEDGFNYTELASLLNFNAFISEVIRYESSFSFLNNYVIKDFEMVIGEKVYKLKKGTYITSNIYAIHYEKDSLLKFDPSRFLNKNDDSCFVPFGIGGRSCPGKSIGLSM</sequence>
<keyword evidence="2" id="KW-1185">Reference proteome</keyword>
<comment type="caution">
    <text evidence="1">The sequence shown here is derived from an EMBL/GenBank/DDBJ whole genome shotgun (WGS) entry which is preliminary data.</text>
</comment>
<dbReference type="Proteomes" id="UP000789702">
    <property type="component" value="Unassembled WGS sequence"/>
</dbReference>
<feature type="non-terminal residue" evidence="1">
    <location>
        <position position="185"/>
    </location>
</feature>
<reference evidence="1" key="1">
    <citation type="submission" date="2021-06" db="EMBL/GenBank/DDBJ databases">
        <authorList>
            <person name="Kallberg Y."/>
            <person name="Tangrot J."/>
            <person name="Rosling A."/>
        </authorList>
    </citation>
    <scope>NUCLEOTIDE SEQUENCE</scope>
    <source>
        <strain evidence="1">IL203A</strain>
    </source>
</reference>
<dbReference type="EMBL" id="CAJVPU010031853">
    <property type="protein sequence ID" value="CAG8718043.1"/>
    <property type="molecule type" value="Genomic_DNA"/>
</dbReference>
<gene>
    <name evidence="1" type="ORF">DHETER_LOCUS12664</name>
</gene>
<proteinExistence type="predicted"/>
<accession>A0ACA9PRL0</accession>
<protein>
    <submittedName>
        <fullName evidence="1">15385_t:CDS:1</fullName>
    </submittedName>
</protein>
<evidence type="ECO:0000313" key="1">
    <source>
        <dbReference type="EMBL" id="CAG8718043.1"/>
    </source>
</evidence>